<keyword evidence="3" id="KW-0175">Coiled coil</keyword>
<dbReference type="Proteomes" id="UP000694386">
    <property type="component" value="Unplaced"/>
</dbReference>
<dbReference type="InterPro" id="IPR003054">
    <property type="entry name" value="Keratin_II"/>
</dbReference>
<evidence type="ECO:0000256" key="4">
    <source>
        <dbReference type="RuleBase" id="RU000685"/>
    </source>
</evidence>
<accession>A0A8C2M083</accession>
<evidence type="ECO:0000259" key="5">
    <source>
        <dbReference type="PROSITE" id="PS51842"/>
    </source>
</evidence>
<reference evidence="6" key="2">
    <citation type="submission" date="2025-09" db="UniProtKB">
        <authorList>
            <consortium name="Ensembl"/>
        </authorList>
    </citation>
    <scope>IDENTIFICATION</scope>
</reference>
<dbReference type="SUPFAM" id="SSF64593">
    <property type="entry name" value="Intermediate filament protein, coiled coil region"/>
    <property type="match status" value="3"/>
</dbReference>
<dbReference type="Pfam" id="PF16208">
    <property type="entry name" value="Keratin_2_head"/>
    <property type="match status" value="1"/>
</dbReference>
<dbReference type="GO" id="GO:0031424">
    <property type="term" value="P:keratinization"/>
    <property type="evidence" value="ECO:0007669"/>
    <property type="project" value="TreeGrafter"/>
</dbReference>
<dbReference type="GO" id="GO:0030280">
    <property type="term" value="F:structural constituent of skin epidermis"/>
    <property type="evidence" value="ECO:0007669"/>
    <property type="project" value="TreeGrafter"/>
</dbReference>
<dbReference type="PRINTS" id="PR01276">
    <property type="entry name" value="TYPE2KERATIN"/>
</dbReference>
<dbReference type="PROSITE" id="PS00226">
    <property type="entry name" value="IF_ROD_1"/>
    <property type="match status" value="1"/>
</dbReference>
<dbReference type="InterPro" id="IPR039008">
    <property type="entry name" value="IF_rod_dom"/>
</dbReference>
<dbReference type="PANTHER" id="PTHR45616">
    <property type="entry name" value="GATA-TYPE DOMAIN-CONTAINING PROTEIN"/>
    <property type="match status" value="1"/>
</dbReference>
<reference evidence="6" key="1">
    <citation type="submission" date="2025-08" db="UniProtKB">
        <authorList>
            <consortium name="Ensembl"/>
        </authorList>
    </citation>
    <scope>IDENTIFICATION</scope>
</reference>
<dbReference type="GO" id="GO:0045095">
    <property type="term" value="C:keratin filament"/>
    <property type="evidence" value="ECO:0007669"/>
    <property type="project" value="InterPro"/>
</dbReference>
<dbReference type="PANTHER" id="PTHR45616:SF69">
    <property type="entry name" value="IF ROD DOMAIN-CONTAINING PROTEIN-RELATED"/>
    <property type="match status" value="1"/>
</dbReference>
<feature type="domain" description="IF rod" evidence="5">
    <location>
        <begin position="125"/>
        <end position="366"/>
    </location>
</feature>
<dbReference type="Gene3D" id="1.20.5.1160">
    <property type="entry name" value="Vasodilator-stimulated phosphoprotein"/>
    <property type="match status" value="1"/>
</dbReference>
<dbReference type="Pfam" id="PF00038">
    <property type="entry name" value="Filament"/>
    <property type="match status" value="2"/>
</dbReference>
<proteinExistence type="inferred from homology"/>
<dbReference type="PROSITE" id="PS51842">
    <property type="entry name" value="IF_ROD_2"/>
    <property type="match status" value="1"/>
</dbReference>
<keyword evidence="2 4" id="KW-0403">Intermediate filament</keyword>
<name>A0A8C2M083_CRIGR</name>
<protein>
    <recommendedName>
        <fullName evidence="5">IF rod domain-containing protein</fullName>
    </recommendedName>
</protein>
<dbReference type="InterPro" id="IPR018039">
    <property type="entry name" value="IF_conserved"/>
</dbReference>
<evidence type="ECO:0000256" key="2">
    <source>
        <dbReference type="ARBA" id="ARBA00022754"/>
    </source>
</evidence>
<dbReference type="Ensembl" id="ENSCGRT00001014926.1">
    <property type="protein sequence ID" value="ENSCGRP00001010701.1"/>
    <property type="gene ID" value="ENSCGRG00001012526.1"/>
</dbReference>
<dbReference type="SMART" id="SM01391">
    <property type="entry name" value="Filament"/>
    <property type="match status" value="1"/>
</dbReference>
<evidence type="ECO:0000256" key="3">
    <source>
        <dbReference type="ARBA" id="ARBA00023054"/>
    </source>
</evidence>
<dbReference type="GO" id="GO:0045109">
    <property type="term" value="P:intermediate filament organization"/>
    <property type="evidence" value="ECO:0007669"/>
    <property type="project" value="TreeGrafter"/>
</dbReference>
<keyword evidence="1" id="KW-0416">Keratin</keyword>
<comment type="similarity">
    <text evidence="4">Belongs to the intermediate filament family.</text>
</comment>
<dbReference type="Gene3D" id="1.20.5.170">
    <property type="match status" value="1"/>
</dbReference>
<dbReference type="InterPro" id="IPR032444">
    <property type="entry name" value="Keratin_2_head"/>
</dbReference>
<evidence type="ECO:0000313" key="6">
    <source>
        <dbReference type="Ensembl" id="ENSCGRP00001010701.1"/>
    </source>
</evidence>
<evidence type="ECO:0000256" key="1">
    <source>
        <dbReference type="ARBA" id="ARBA00022744"/>
    </source>
</evidence>
<dbReference type="GO" id="GO:0005615">
    <property type="term" value="C:extracellular space"/>
    <property type="evidence" value="ECO:0007669"/>
    <property type="project" value="TreeGrafter"/>
</dbReference>
<evidence type="ECO:0000313" key="7">
    <source>
        <dbReference type="Proteomes" id="UP000694386"/>
    </source>
</evidence>
<sequence length="469" mass="50000">MARSGAASVRAYGIQSGVPVFGSRIFYSLGSSRPISISVAAGGSKIGRFGGLLGNYNTGSGNGFGGSRGTGGGIGRTGGFGLAGVFNRPIIFGSGAIQEVTTSKSLLQPLNEKTDPQTVEMKVKGSELIKTLNDKLASFFDKACFVEQQNKTLETIWGLLQQQDPSSITSTNSLDTHFESFISSLQVELDDITLERGQLDSELRNVQDTVADYTKKYEDEINKQITAENDSVMLKKEMSQLQNHVNDTSVAFPMGKNRSLDLHSIISGTRTQFEDIAQRNKVEAELLYQTKNEKLNSVVVETEQNGETVIRYANIKLQDSQAALKKDKDDLDGLLRDYQQLLETTMTLDTEITAYRQLLEGAEYRVLTDCCLVFPTAVVNNKTSSSALALSNGYRSGFGVGRGTGSDVRLASSNGSRFGSGFGASGFSGGSSFGRGSGGSRGVCGGGVISGSNGGGSVNLLQSSRDDSK</sequence>
<organism evidence="6 7">
    <name type="scientific">Cricetulus griseus</name>
    <name type="common">Chinese hamster</name>
    <name type="synonym">Cricetulus barabensis griseus</name>
    <dbReference type="NCBI Taxonomy" id="10029"/>
    <lineage>
        <taxon>Eukaryota</taxon>
        <taxon>Metazoa</taxon>
        <taxon>Chordata</taxon>
        <taxon>Craniata</taxon>
        <taxon>Vertebrata</taxon>
        <taxon>Euteleostomi</taxon>
        <taxon>Mammalia</taxon>
        <taxon>Eutheria</taxon>
        <taxon>Euarchontoglires</taxon>
        <taxon>Glires</taxon>
        <taxon>Rodentia</taxon>
        <taxon>Myomorpha</taxon>
        <taxon>Muroidea</taxon>
        <taxon>Cricetidae</taxon>
        <taxon>Cricetinae</taxon>
        <taxon>Cricetulus</taxon>
    </lineage>
</organism>
<dbReference type="AlphaFoldDB" id="A0A8C2M083"/>